<dbReference type="EMBL" id="REGN01006555">
    <property type="protein sequence ID" value="RNA09059.1"/>
    <property type="molecule type" value="Genomic_DNA"/>
</dbReference>
<dbReference type="InterPro" id="IPR042859">
    <property type="entry name" value="NOL11"/>
</dbReference>
<dbReference type="GO" id="GO:0003723">
    <property type="term" value="F:RNA binding"/>
    <property type="evidence" value="ECO:0007669"/>
    <property type="project" value="TreeGrafter"/>
</dbReference>
<proteinExistence type="predicted"/>
<keyword evidence="2" id="KW-1185">Reference proteome</keyword>
<evidence type="ECO:0000313" key="1">
    <source>
        <dbReference type="EMBL" id="RNA09059.1"/>
    </source>
</evidence>
<organism evidence="1 2">
    <name type="scientific">Brachionus plicatilis</name>
    <name type="common">Marine rotifer</name>
    <name type="synonym">Brachionus muelleri</name>
    <dbReference type="NCBI Taxonomy" id="10195"/>
    <lineage>
        <taxon>Eukaryota</taxon>
        <taxon>Metazoa</taxon>
        <taxon>Spiralia</taxon>
        <taxon>Gnathifera</taxon>
        <taxon>Rotifera</taxon>
        <taxon>Eurotatoria</taxon>
        <taxon>Monogononta</taxon>
        <taxon>Pseudotrocha</taxon>
        <taxon>Ploima</taxon>
        <taxon>Brachionidae</taxon>
        <taxon>Brachionus</taxon>
    </lineage>
</organism>
<dbReference type="AlphaFoldDB" id="A0A3M7QCS6"/>
<dbReference type="GO" id="GO:0030490">
    <property type="term" value="P:maturation of SSU-rRNA"/>
    <property type="evidence" value="ECO:0007669"/>
    <property type="project" value="InterPro"/>
</dbReference>
<gene>
    <name evidence="1" type="ORF">BpHYR1_048275</name>
</gene>
<dbReference type="GO" id="GO:0005730">
    <property type="term" value="C:nucleolus"/>
    <property type="evidence" value="ECO:0007669"/>
    <property type="project" value="TreeGrafter"/>
</dbReference>
<protein>
    <submittedName>
        <fullName evidence="1">Uncharacterized protein</fullName>
    </submittedName>
</protein>
<sequence length="270" mass="31559">MKMQIAEELKSACTKVVETRNTSCLYKFKEHVEKCVQEKKIENRDLIIECVLKLSGLIPSKLLGQLLSKAIYLKDSELCFILIENFQLIDEVHAVDFIKFLLSGIEFKEDEFSKLPLDIEHKLDILFEKKFDYHLLSAELKRLSSNEFILCLQYLQNNVKKAFQENLQNNQETNEIEKMETNQKTISPNILQITDLFSCFVDAHFTHITLSSKSQEIIADVLQLIENQLDIFFDLISIDSLIKEIKQNKDFQIKNTNHISDYFIEVLKIE</sequence>
<reference evidence="1 2" key="1">
    <citation type="journal article" date="2018" name="Sci. Rep.">
        <title>Genomic signatures of local adaptation to the degree of environmental predictability in rotifers.</title>
        <authorList>
            <person name="Franch-Gras L."/>
            <person name="Hahn C."/>
            <person name="Garcia-Roger E.M."/>
            <person name="Carmona M.J."/>
            <person name="Serra M."/>
            <person name="Gomez A."/>
        </authorList>
    </citation>
    <scope>NUCLEOTIDE SEQUENCE [LARGE SCALE GENOMIC DNA]</scope>
    <source>
        <strain evidence="1">HYR1</strain>
    </source>
</reference>
<comment type="caution">
    <text evidence="1">The sequence shown here is derived from an EMBL/GenBank/DDBJ whole genome shotgun (WGS) entry which is preliminary data.</text>
</comment>
<dbReference type="PANTHER" id="PTHR15633">
    <property type="entry name" value="NUCLEOLAR PROTEIN 11"/>
    <property type="match status" value="1"/>
</dbReference>
<name>A0A3M7QCS6_BRAPC</name>
<dbReference type="PANTHER" id="PTHR15633:SF2">
    <property type="entry name" value="NUCLEOLAR PROTEIN 11"/>
    <property type="match status" value="1"/>
</dbReference>
<dbReference type="Proteomes" id="UP000276133">
    <property type="component" value="Unassembled WGS sequence"/>
</dbReference>
<accession>A0A3M7QCS6</accession>
<dbReference type="OrthoDB" id="10358068at2759"/>
<evidence type="ECO:0000313" key="2">
    <source>
        <dbReference type="Proteomes" id="UP000276133"/>
    </source>
</evidence>